<feature type="non-terminal residue" evidence="1">
    <location>
        <position position="42"/>
    </location>
</feature>
<sequence>MRSELRDVFEQLAVPRMKSPLLGAEMSRSSPELFRSKAVFRT</sequence>
<accession>A0A8S4QNA8</accession>
<dbReference type="OrthoDB" id="269822at2759"/>
<dbReference type="EMBL" id="CAKXAJ010013936">
    <property type="protein sequence ID" value="CAH2216084.1"/>
    <property type="molecule type" value="Genomic_DNA"/>
</dbReference>
<organism evidence="1 2">
    <name type="scientific">Pararge aegeria aegeria</name>
    <dbReference type="NCBI Taxonomy" id="348720"/>
    <lineage>
        <taxon>Eukaryota</taxon>
        <taxon>Metazoa</taxon>
        <taxon>Ecdysozoa</taxon>
        <taxon>Arthropoda</taxon>
        <taxon>Hexapoda</taxon>
        <taxon>Insecta</taxon>
        <taxon>Pterygota</taxon>
        <taxon>Neoptera</taxon>
        <taxon>Endopterygota</taxon>
        <taxon>Lepidoptera</taxon>
        <taxon>Glossata</taxon>
        <taxon>Ditrysia</taxon>
        <taxon>Papilionoidea</taxon>
        <taxon>Nymphalidae</taxon>
        <taxon>Satyrinae</taxon>
        <taxon>Satyrini</taxon>
        <taxon>Parargina</taxon>
        <taxon>Pararge</taxon>
    </lineage>
</organism>
<proteinExistence type="predicted"/>
<keyword evidence="2" id="KW-1185">Reference proteome</keyword>
<gene>
    <name evidence="1" type="primary">jg12485</name>
    <name evidence="1" type="ORF">PAEG_LOCUS4153</name>
</gene>
<dbReference type="AlphaFoldDB" id="A0A8S4QNA8"/>
<protein>
    <submittedName>
        <fullName evidence="1">Jg12485 protein</fullName>
    </submittedName>
</protein>
<evidence type="ECO:0000313" key="1">
    <source>
        <dbReference type="EMBL" id="CAH2216084.1"/>
    </source>
</evidence>
<reference evidence="1" key="1">
    <citation type="submission" date="2022-03" db="EMBL/GenBank/DDBJ databases">
        <authorList>
            <person name="Lindestad O."/>
        </authorList>
    </citation>
    <scope>NUCLEOTIDE SEQUENCE</scope>
</reference>
<evidence type="ECO:0000313" key="2">
    <source>
        <dbReference type="Proteomes" id="UP000838756"/>
    </source>
</evidence>
<dbReference type="Proteomes" id="UP000838756">
    <property type="component" value="Unassembled WGS sequence"/>
</dbReference>
<name>A0A8S4QNA8_9NEOP</name>
<comment type="caution">
    <text evidence="1">The sequence shown here is derived from an EMBL/GenBank/DDBJ whole genome shotgun (WGS) entry which is preliminary data.</text>
</comment>